<dbReference type="InterPro" id="IPR023214">
    <property type="entry name" value="HAD_sf"/>
</dbReference>
<dbReference type="EMBL" id="CAUYUJ010007743">
    <property type="protein sequence ID" value="CAK0821826.1"/>
    <property type="molecule type" value="Genomic_DNA"/>
</dbReference>
<dbReference type="Gene3D" id="3.40.50.1000">
    <property type="entry name" value="HAD superfamily/HAD-like"/>
    <property type="match status" value="1"/>
</dbReference>
<keyword evidence="1" id="KW-0496">Mitochondrion</keyword>
<comment type="function">
    <text evidence="1">Essential component of the TIM23 complex, a complex that mediates the translocation of transit peptide-containing proteins across the mitochondrial inner membrane.</text>
</comment>
<gene>
    <name evidence="4" type="ORF">PCOR1329_LOCUS22987</name>
</gene>
<feature type="non-terminal residue" evidence="4">
    <location>
        <position position="1"/>
    </location>
</feature>
<dbReference type="Proteomes" id="UP001189429">
    <property type="component" value="Unassembled WGS sequence"/>
</dbReference>
<reference evidence="4" key="1">
    <citation type="submission" date="2023-10" db="EMBL/GenBank/DDBJ databases">
        <authorList>
            <person name="Chen Y."/>
            <person name="Shah S."/>
            <person name="Dougan E. K."/>
            <person name="Thang M."/>
            <person name="Chan C."/>
        </authorList>
    </citation>
    <scope>NUCLEOTIDE SEQUENCE [LARGE SCALE GENOMIC DNA]</scope>
</reference>
<keyword evidence="1" id="KW-0811">Translocation</keyword>
<dbReference type="PANTHER" id="PTHR12210">
    <property type="entry name" value="DULLARD PROTEIN PHOSPHATASE"/>
    <property type="match status" value="1"/>
</dbReference>
<feature type="region of interest" description="Disordered" evidence="2">
    <location>
        <begin position="244"/>
        <end position="479"/>
    </location>
</feature>
<dbReference type="InterPro" id="IPR036412">
    <property type="entry name" value="HAD-like_sf"/>
</dbReference>
<evidence type="ECO:0000313" key="4">
    <source>
        <dbReference type="EMBL" id="CAK0821826.1"/>
    </source>
</evidence>
<organism evidence="4 5">
    <name type="scientific">Prorocentrum cordatum</name>
    <dbReference type="NCBI Taxonomy" id="2364126"/>
    <lineage>
        <taxon>Eukaryota</taxon>
        <taxon>Sar</taxon>
        <taxon>Alveolata</taxon>
        <taxon>Dinophyceae</taxon>
        <taxon>Prorocentrales</taxon>
        <taxon>Prorocentraceae</taxon>
        <taxon>Prorocentrum</taxon>
    </lineage>
</organism>
<feature type="compositionally biased region" description="Low complexity" evidence="2">
    <location>
        <begin position="315"/>
        <end position="354"/>
    </location>
</feature>
<comment type="subunit">
    <text evidence="1">Component of the TIM23 complex.</text>
</comment>
<keyword evidence="1" id="KW-0813">Transport</keyword>
<accession>A0ABN9RRD7</accession>
<keyword evidence="1" id="KW-0809">Transit peptide</keyword>
<dbReference type="PROSITE" id="PS50969">
    <property type="entry name" value="FCP1"/>
    <property type="match status" value="1"/>
</dbReference>
<dbReference type="SUPFAM" id="SSF56784">
    <property type="entry name" value="HAD-like"/>
    <property type="match status" value="1"/>
</dbReference>
<feature type="non-terminal residue" evidence="4">
    <location>
        <position position="479"/>
    </location>
</feature>
<evidence type="ECO:0000313" key="5">
    <source>
        <dbReference type="Proteomes" id="UP001189429"/>
    </source>
</evidence>
<protein>
    <recommendedName>
        <fullName evidence="1">Mitochondrial import inner membrane translocase subunit TIM50</fullName>
    </recommendedName>
</protein>
<evidence type="ECO:0000259" key="3">
    <source>
        <dbReference type="PROSITE" id="PS50969"/>
    </source>
</evidence>
<keyword evidence="5" id="KW-1185">Reference proteome</keyword>
<comment type="caution">
    <text evidence="4">The sequence shown here is derived from an EMBL/GenBank/DDBJ whole genome shotgun (WGS) entry which is preliminary data.</text>
</comment>
<feature type="domain" description="FCP1 homology" evidence="3">
    <location>
        <begin position="32"/>
        <end position="175"/>
    </location>
</feature>
<dbReference type="InterPro" id="IPR050365">
    <property type="entry name" value="TIM50"/>
</dbReference>
<feature type="compositionally biased region" description="Basic and acidic residues" evidence="2">
    <location>
        <begin position="244"/>
        <end position="258"/>
    </location>
</feature>
<evidence type="ECO:0000256" key="2">
    <source>
        <dbReference type="SAM" id="MobiDB-lite"/>
    </source>
</evidence>
<name>A0ABN9RRD7_9DINO</name>
<evidence type="ECO:0000256" key="1">
    <source>
        <dbReference type="RuleBase" id="RU365079"/>
    </source>
</evidence>
<proteinExistence type="inferred from homology"/>
<dbReference type="CDD" id="cd07521">
    <property type="entry name" value="HAD_FCP1-like"/>
    <property type="match status" value="1"/>
</dbReference>
<keyword evidence="1" id="KW-0653">Protein transport</keyword>
<dbReference type="InterPro" id="IPR004274">
    <property type="entry name" value="FCP1_dom"/>
</dbReference>
<dbReference type="SMART" id="SM00577">
    <property type="entry name" value="CPDc"/>
    <property type="match status" value="1"/>
</dbReference>
<comment type="similarity">
    <text evidence="1">Belongs to the TIM50 family.</text>
</comment>
<comment type="subcellular location">
    <subcellularLocation>
        <location evidence="1">Mitochondrion inner membrane</location>
        <topology evidence="1">Single-pass membrane protein</topology>
    </subcellularLocation>
</comment>
<dbReference type="Pfam" id="PF03031">
    <property type="entry name" value="NIF"/>
    <property type="match status" value="1"/>
</dbReference>
<feature type="compositionally biased region" description="Low complexity" evidence="2">
    <location>
        <begin position="448"/>
        <end position="463"/>
    </location>
</feature>
<sequence>EDFAQDGPAIWFEPLPPMLPNLELVPKLPAQRVPGQYTLVLDLDETLLHYSEQDGMGSYNTRPGMHDFLDRMNQLGFELVIFTAATQDYADWVIDQVDPTGLVHHRLYRQHALPWGPVFVKDLACLGRDLDRTLIIDNVQENFMLQPGNGIFILTWYEDPHDTALSALSPLLEELLATGVRVPDLLEKYRDQIPVWAGFDQGSHLGTDYTELEAADGYMDGGYADGCPEDELLDERDLVDDGGRRALEQPGRAPREVHQPAAPTPPGGGGGGPCQSRQAHPAPSFMGGCGGPLQAPPPARQGQPQQRVQPREAAQRQQQRAHGAGDGRQVADFATAEAAAAGPGVAAGHSAPPAYASRYQPHTAPGSAGARTPQAPQQAQPQPQQPPPQQQPQPAHQQAQHRRTAAAPAPQAYAPPPRTAGAGYPQVHAHQAPKAPPQARQTLPGQLQHQHQPGAPQRAQPAPFMGVAGPYQHAPPPQA</sequence>
<feature type="compositionally biased region" description="Low complexity" evidence="2">
    <location>
        <begin position="370"/>
        <end position="382"/>
    </location>
</feature>
<feature type="compositionally biased region" description="Low complexity" evidence="2">
    <location>
        <begin position="425"/>
        <end position="441"/>
    </location>
</feature>